<dbReference type="EMBL" id="AMCI01002218">
    <property type="protein sequence ID" value="EJX03289.1"/>
    <property type="molecule type" value="Genomic_DNA"/>
</dbReference>
<accession>J9G8V2</accession>
<gene>
    <name evidence="1" type="ORF">EVA_08607</name>
</gene>
<proteinExistence type="predicted"/>
<protein>
    <submittedName>
        <fullName evidence="1">Uncharacterized protein</fullName>
    </submittedName>
</protein>
<organism evidence="1">
    <name type="scientific">gut metagenome</name>
    <dbReference type="NCBI Taxonomy" id="749906"/>
    <lineage>
        <taxon>unclassified sequences</taxon>
        <taxon>metagenomes</taxon>
        <taxon>organismal metagenomes</taxon>
    </lineage>
</organism>
<dbReference type="AlphaFoldDB" id="J9G8V2"/>
<name>J9G8V2_9ZZZZ</name>
<sequence>MSKLGIVLQFDFVTAMYFFFSKYTHFGEQLHILGSNHGSQCIRSGRVMIQATASSLFAPFLGIAITVKDDSLVITNSTTHQRNHIFVKVSALFQFIGIAGQFLCNGCV</sequence>
<reference evidence="1" key="1">
    <citation type="journal article" date="2012" name="PLoS ONE">
        <title>Gene sets for utilization of primary and secondary nutrition supplies in the distal gut of endangered iberian lynx.</title>
        <authorList>
            <person name="Alcaide M."/>
            <person name="Messina E."/>
            <person name="Richter M."/>
            <person name="Bargiela R."/>
            <person name="Peplies J."/>
            <person name="Huws S.A."/>
            <person name="Newbold C.J."/>
            <person name="Golyshin P.N."/>
            <person name="Simon M.A."/>
            <person name="Lopez G."/>
            <person name="Yakimov M.M."/>
            <person name="Ferrer M."/>
        </authorList>
    </citation>
    <scope>NUCLEOTIDE SEQUENCE</scope>
</reference>
<evidence type="ECO:0000313" key="1">
    <source>
        <dbReference type="EMBL" id="EJX03289.1"/>
    </source>
</evidence>
<comment type="caution">
    <text evidence="1">The sequence shown here is derived from an EMBL/GenBank/DDBJ whole genome shotgun (WGS) entry which is preliminary data.</text>
</comment>